<proteinExistence type="predicted"/>
<reference evidence="1" key="1">
    <citation type="submission" date="2019-08" db="EMBL/GenBank/DDBJ databases">
        <title>Genome sequence of Clostridiales bacterium MT110.</title>
        <authorList>
            <person name="Cao J."/>
        </authorList>
    </citation>
    <scope>NUCLEOTIDE SEQUENCE</scope>
    <source>
        <strain evidence="1">MT110</strain>
    </source>
</reference>
<keyword evidence="2" id="KW-1185">Reference proteome</keyword>
<evidence type="ECO:0000313" key="2">
    <source>
        <dbReference type="Proteomes" id="UP000594014"/>
    </source>
</evidence>
<gene>
    <name evidence="1" type="ORF">FRZ06_12675</name>
</gene>
<evidence type="ECO:0000313" key="1">
    <source>
        <dbReference type="EMBL" id="QOX64130.1"/>
    </source>
</evidence>
<name>A0ACD1ACD1_9FIRM</name>
<protein>
    <submittedName>
        <fullName evidence="1">SDR family oxidoreductase</fullName>
    </submittedName>
</protein>
<sequence>MTTERFNMDWFSLKGKVAMVTGANQGLGMAYAAAFAKAGADLFIPHFTEDVSEIKQLIEKEGRKAFFLRGDLTDKDYRKACIDECMNQYGCLDILVNNAGISAFADFDDYPDKYWEMCINLDFNVVYYLSKEAAKIMKAQGGGKIINIGSALSYTSDKNCPPYTAAKTGVLGITRNFANELGQYNIQTNAICPGFLATEVNAQLREDQAFYNKITNRIAAGRWGNLDDLMGAVVFLASKASDYVNGVDINIDGGFFTTL</sequence>
<dbReference type="EMBL" id="CP042469">
    <property type="protein sequence ID" value="QOX64130.1"/>
    <property type="molecule type" value="Genomic_DNA"/>
</dbReference>
<dbReference type="Proteomes" id="UP000594014">
    <property type="component" value="Chromosome"/>
</dbReference>
<accession>A0ACD1ACD1</accession>
<organism evidence="1 2">
    <name type="scientific">Anoxybacterium hadale</name>
    <dbReference type="NCBI Taxonomy" id="3408580"/>
    <lineage>
        <taxon>Bacteria</taxon>
        <taxon>Bacillati</taxon>
        <taxon>Bacillota</taxon>
        <taxon>Clostridia</taxon>
        <taxon>Peptostreptococcales</taxon>
        <taxon>Anaerovoracaceae</taxon>
        <taxon>Anoxybacterium</taxon>
    </lineage>
</organism>